<feature type="compositionally biased region" description="Polar residues" evidence="8">
    <location>
        <begin position="182"/>
        <end position="192"/>
    </location>
</feature>
<evidence type="ECO:0000256" key="2">
    <source>
        <dbReference type="ARBA" id="ARBA00022729"/>
    </source>
</evidence>
<evidence type="ECO:0000256" key="1">
    <source>
        <dbReference type="ARBA" id="ARBA00022473"/>
    </source>
</evidence>
<keyword evidence="2" id="KW-0732">Signal</keyword>
<protein>
    <recommendedName>
        <fullName evidence="9">Sema domain-containing protein</fullName>
    </recommendedName>
</protein>
<dbReference type="InterPro" id="IPR036352">
    <property type="entry name" value="Semap_dom_sf"/>
</dbReference>
<evidence type="ECO:0000256" key="7">
    <source>
        <dbReference type="PROSITE-ProRule" id="PRU00352"/>
    </source>
</evidence>
<evidence type="ECO:0000256" key="4">
    <source>
        <dbReference type="ARBA" id="ARBA00022902"/>
    </source>
</evidence>
<feature type="region of interest" description="Disordered" evidence="8">
    <location>
        <begin position="172"/>
        <end position="302"/>
    </location>
</feature>
<feature type="domain" description="Sema" evidence="9">
    <location>
        <begin position="1"/>
        <end position="114"/>
    </location>
</feature>
<keyword evidence="11" id="KW-1185">Reference proteome</keyword>
<evidence type="ECO:0000259" key="9">
    <source>
        <dbReference type="PROSITE" id="PS51004"/>
    </source>
</evidence>
<keyword evidence="6" id="KW-0393">Immunoglobulin domain</keyword>
<dbReference type="PANTHER" id="PTHR11036:SF23">
    <property type="entry name" value="SEMAPHORIN-3A"/>
    <property type="match status" value="1"/>
</dbReference>
<keyword evidence="5" id="KW-0325">Glycoprotein</keyword>
<evidence type="ECO:0000256" key="8">
    <source>
        <dbReference type="SAM" id="MobiDB-lite"/>
    </source>
</evidence>
<proteinExistence type="predicted"/>
<dbReference type="PROSITE" id="PS51004">
    <property type="entry name" value="SEMA"/>
    <property type="match status" value="1"/>
</dbReference>
<dbReference type="InterPro" id="IPR015943">
    <property type="entry name" value="WD40/YVTN_repeat-like_dom_sf"/>
</dbReference>
<comment type="caution">
    <text evidence="7">Lacks conserved residue(s) required for the propagation of feature annotation.</text>
</comment>
<dbReference type="Proteomes" id="UP001434883">
    <property type="component" value="Unassembled WGS sequence"/>
</dbReference>
<dbReference type="SUPFAM" id="SSF101912">
    <property type="entry name" value="Sema domain"/>
    <property type="match status" value="1"/>
</dbReference>
<dbReference type="Pfam" id="PF01403">
    <property type="entry name" value="Sema"/>
    <property type="match status" value="1"/>
</dbReference>
<dbReference type="InterPro" id="IPR027231">
    <property type="entry name" value="Semaphorin"/>
</dbReference>
<keyword evidence="3" id="KW-0221">Differentiation</keyword>
<keyword evidence="1" id="KW-0217">Developmental protein</keyword>
<dbReference type="PANTHER" id="PTHR11036">
    <property type="entry name" value="SEMAPHORIN"/>
    <property type="match status" value="1"/>
</dbReference>
<comment type="caution">
    <text evidence="10">The sequence shown here is derived from an EMBL/GenBank/DDBJ whole genome shotgun (WGS) entry which is preliminary data.</text>
</comment>
<evidence type="ECO:0000256" key="5">
    <source>
        <dbReference type="ARBA" id="ARBA00023180"/>
    </source>
</evidence>
<reference evidence="10 11" key="1">
    <citation type="submission" date="2021-06" db="EMBL/GenBank/DDBJ databases">
        <authorList>
            <person name="Palmer J.M."/>
        </authorList>
    </citation>
    <scope>NUCLEOTIDE SEQUENCE [LARGE SCALE GENOMIC DNA]</scope>
    <source>
        <strain evidence="10 11">XC_2019</strain>
        <tissue evidence="10">Muscle</tissue>
    </source>
</reference>
<organism evidence="10 11">
    <name type="scientific">Xenoophorus captivus</name>
    <dbReference type="NCBI Taxonomy" id="1517983"/>
    <lineage>
        <taxon>Eukaryota</taxon>
        <taxon>Metazoa</taxon>
        <taxon>Chordata</taxon>
        <taxon>Craniata</taxon>
        <taxon>Vertebrata</taxon>
        <taxon>Euteleostomi</taxon>
        <taxon>Actinopterygii</taxon>
        <taxon>Neopterygii</taxon>
        <taxon>Teleostei</taxon>
        <taxon>Neoteleostei</taxon>
        <taxon>Acanthomorphata</taxon>
        <taxon>Ovalentaria</taxon>
        <taxon>Atherinomorphae</taxon>
        <taxon>Cyprinodontiformes</taxon>
        <taxon>Goodeidae</taxon>
        <taxon>Xenoophorus</taxon>
    </lineage>
</organism>
<dbReference type="InterPro" id="IPR001627">
    <property type="entry name" value="Semap_dom"/>
</dbReference>
<name>A0ABV0QH32_9TELE</name>
<feature type="compositionally biased region" description="Low complexity" evidence="8">
    <location>
        <begin position="195"/>
        <end position="210"/>
    </location>
</feature>
<evidence type="ECO:0000313" key="11">
    <source>
        <dbReference type="Proteomes" id="UP001434883"/>
    </source>
</evidence>
<accession>A0ABV0QH32</accession>
<dbReference type="EMBL" id="JAHRIN010009582">
    <property type="protein sequence ID" value="MEQ2194707.1"/>
    <property type="molecule type" value="Genomic_DNA"/>
</dbReference>
<dbReference type="Gene3D" id="2.130.10.10">
    <property type="entry name" value="YVTN repeat-like/Quinoprotein amine dehydrogenase"/>
    <property type="match status" value="1"/>
</dbReference>
<sequence>MYNPVHPIGGRPIMVRTDVDYQFSQLVVDRVEAEDGQYDVMFIGTDSLNNRSDFVNIYSILLCLYVLFQIKMDDRVLRTDQGLLIRTLFQSDSGVYHCQAVEHGFIQPLLRLNLQIIPTQRLGDILPGLPGAGGGAGNSAKHRVWYRDFLSLLDHPELNSVEEFCDRVWKKERKQKKVKAPNSKSDSASNSALRPKAAAPTAQKQQASPPHSGPWLQAGDTVAELPTRSQNTQKGQPNLSTTPKNSQKTQNGAKVQESQGGSQVAGGARVSSQHAAKWRRMQENKKGRNRRTHELQRPPRSV</sequence>
<evidence type="ECO:0000256" key="6">
    <source>
        <dbReference type="ARBA" id="ARBA00023319"/>
    </source>
</evidence>
<evidence type="ECO:0000256" key="3">
    <source>
        <dbReference type="ARBA" id="ARBA00022782"/>
    </source>
</evidence>
<feature type="compositionally biased region" description="Basic and acidic residues" evidence="8">
    <location>
        <begin position="280"/>
        <end position="302"/>
    </location>
</feature>
<gene>
    <name evidence="10" type="ORF">XENOCAPTIV_001837</name>
</gene>
<keyword evidence="4" id="KW-0524">Neurogenesis</keyword>
<evidence type="ECO:0000313" key="10">
    <source>
        <dbReference type="EMBL" id="MEQ2194707.1"/>
    </source>
</evidence>
<feature type="compositionally biased region" description="Polar residues" evidence="8">
    <location>
        <begin position="227"/>
        <end position="262"/>
    </location>
</feature>